<sequence length="121" mass="13953">MWQLKVVPIGTSFCELCTAQLFRVLYLHYYLYNANTFCTYTLPPTPSIVLTCNLQDLHRQLFKSCKMQGNMLCLIVKNYNPSYRLLAPVTSHLKTRWYIAPTCVLPKQCANTHLSVIPHAL</sequence>
<reference evidence="1" key="1">
    <citation type="journal article" date="2018" name="PLoS Negl. Trop. Dis.">
        <title>Sialome diversity of ticks revealed by RNAseq of single tick salivary glands.</title>
        <authorList>
            <person name="Perner J."/>
            <person name="Kropackova S."/>
            <person name="Kopacek P."/>
            <person name="Ribeiro J.M."/>
        </authorList>
    </citation>
    <scope>NUCLEOTIDE SEQUENCE</scope>
    <source>
        <strain evidence="1">Siblings of single egg batch collected in Ceske Budejovice</strain>
        <tissue evidence="1">Salivary glands</tissue>
    </source>
</reference>
<dbReference type="AlphaFoldDB" id="A0A147BAY4"/>
<organism evidence="1">
    <name type="scientific">Ixodes ricinus</name>
    <name type="common">Common tick</name>
    <name type="synonym">Acarus ricinus</name>
    <dbReference type="NCBI Taxonomy" id="34613"/>
    <lineage>
        <taxon>Eukaryota</taxon>
        <taxon>Metazoa</taxon>
        <taxon>Ecdysozoa</taxon>
        <taxon>Arthropoda</taxon>
        <taxon>Chelicerata</taxon>
        <taxon>Arachnida</taxon>
        <taxon>Acari</taxon>
        <taxon>Parasitiformes</taxon>
        <taxon>Ixodida</taxon>
        <taxon>Ixodoidea</taxon>
        <taxon>Ixodidae</taxon>
        <taxon>Ixodinae</taxon>
        <taxon>Ixodes</taxon>
    </lineage>
</organism>
<protein>
    <submittedName>
        <fullName evidence="1">Putative secreted protein</fullName>
    </submittedName>
</protein>
<accession>A0A147BAY4</accession>
<evidence type="ECO:0000313" key="1">
    <source>
        <dbReference type="EMBL" id="JAR87926.1"/>
    </source>
</evidence>
<name>A0A147BAY4_IXORI</name>
<proteinExistence type="predicted"/>
<dbReference type="EMBL" id="GEGO01007478">
    <property type="protein sequence ID" value="JAR87926.1"/>
    <property type="molecule type" value="Transcribed_RNA"/>
</dbReference>